<dbReference type="PANTHER" id="PTHR43685">
    <property type="entry name" value="GLYCOSYLTRANSFERASE"/>
    <property type="match status" value="1"/>
</dbReference>
<reference evidence="2 3" key="1">
    <citation type="submission" date="2014-07" db="EMBL/GenBank/DDBJ databases">
        <title>Genome of Chryseobacterium luteum DSM 18605.</title>
        <authorList>
            <person name="Stropko S.J."/>
            <person name="Pipes S.E."/>
            <person name="Newman J.D."/>
        </authorList>
    </citation>
    <scope>NUCLEOTIDE SEQUENCE [LARGE SCALE GENOMIC DNA]</scope>
    <source>
        <strain evidence="2 3">DSM 18605</strain>
    </source>
</reference>
<gene>
    <name evidence="2" type="ORF">IX38_14895</name>
</gene>
<keyword evidence="3" id="KW-1185">Reference proteome</keyword>
<sequence>MNNPPLVSLIIITMNHEKFIEQACLSAISQTYPNYEIILLDNASNDRTFENAEQSLSKFDKHYKMIRNTESFGVAKNINIAVSHASGEYISILSGDDWFTEDHLSEKVSYIGKNPVDFILSDGYKYYQSEEKMTDAYTPKEKKQIIEGLDNFFHENVSENKTANVGTFVKRELLVKYPFDENINTEDWDMNLRLTSKGYKIGFLDKKLFYYRILSTSLSRNWKLMKDSYEKVTHKYIDYIKADQELYKKYRLKLIHFKYEILLSETVSESEKEKLQTEWKKEKYRIKYKNPVLFFKLLMLKNK</sequence>
<dbReference type="InterPro" id="IPR001173">
    <property type="entry name" value="Glyco_trans_2-like"/>
</dbReference>
<evidence type="ECO:0000313" key="2">
    <source>
        <dbReference type="EMBL" id="KFF01791.1"/>
    </source>
</evidence>
<dbReference type="RefSeq" id="WP_034706065.1">
    <property type="nucleotide sequence ID" value="NZ_JPRO01000014.1"/>
</dbReference>
<dbReference type="STRING" id="421531.IX38_14895"/>
<dbReference type="EMBL" id="JPRO01000014">
    <property type="protein sequence ID" value="KFF01791.1"/>
    <property type="molecule type" value="Genomic_DNA"/>
</dbReference>
<dbReference type="GO" id="GO:0016740">
    <property type="term" value="F:transferase activity"/>
    <property type="evidence" value="ECO:0007669"/>
    <property type="project" value="UniProtKB-KW"/>
</dbReference>
<dbReference type="OrthoDB" id="396512at2"/>
<dbReference type="SUPFAM" id="SSF53448">
    <property type="entry name" value="Nucleotide-diphospho-sugar transferases"/>
    <property type="match status" value="1"/>
</dbReference>
<dbReference type="Pfam" id="PF00535">
    <property type="entry name" value="Glycos_transf_2"/>
    <property type="match status" value="1"/>
</dbReference>
<comment type="caution">
    <text evidence="2">The sequence shown here is derived from an EMBL/GenBank/DDBJ whole genome shotgun (WGS) entry which is preliminary data.</text>
</comment>
<evidence type="ECO:0000259" key="1">
    <source>
        <dbReference type="Pfam" id="PF00535"/>
    </source>
</evidence>
<proteinExistence type="predicted"/>
<protein>
    <submittedName>
        <fullName evidence="2">Glycosyl transferase</fullName>
    </submittedName>
</protein>
<keyword evidence="2" id="KW-0808">Transferase</keyword>
<evidence type="ECO:0000313" key="3">
    <source>
        <dbReference type="Proteomes" id="UP000028703"/>
    </source>
</evidence>
<dbReference type="eggNOG" id="COG1216">
    <property type="taxonomic scope" value="Bacteria"/>
</dbReference>
<dbReference type="Proteomes" id="UP000028703">
    <property type="component" value="Unassembled WGS sequence"/>
</dbReference>
<dbReference type="InterPro" id="IPR050834">
    <property type="entry name" value="Glycosyltransf_2"/>
</dbReference>
<dbReference type="InterPro" id="IPR029044">
    <property type="entry name" value="Nucleotide-diphossugar_trans"/>
</dbReference>
<organism evidence="2 3">
    <name type="scientific">Chryseobacterium luteum</name>
    <dbReference type="NCBI Taxonomy" id="421531"/>
    <lineage>
        <taxon>Bacteria</taxon>
        <taxon>Pseudomonadati</taxon>
        <taxon>Bacteroidota</taxon>
        <taxon>Flavobacteriia</taxon>
        <taxon>Flavobacteriales</taxon>
        <taxon>Weeksellaceae</taxon>
        <taxon>Chryseobacterium group</taxon>
        <taxon>Chryseobacterium</taxon>
    </lineage>
</organism>
<dbReference type="Gene3D" id="3.90.550.10">
    <property type="entry name" value="Spore Coat Polysaccharide Biosynthesis Protein SpsA, Chain A"/>
    <property type="match status" value="1"/>
</dbReference>
<dbReference type="PANTHER" id="PTHR43685:SF2">
    <property type="entry name" value="GLYCOSYLTRANSFERASE 2-LIKE DOMAIN-CONTAINING PROTEIN"/>
    <property type="match status" value="1"/>
</dbReference>
<accession>A0A085ZBH7</accession>
<feature type="domain" description="Glycosyltransferase 2-like" evidence="1">
    <location>
        <begin position="8"/>
        <end position="146"/>
    </location>
</feature>
<name>A0A085ZBH7_9FLAO</name>
<dbReference type="AlphaFoldDB" id="A0A085ZBH7"/>